<dbReference type="GO" id="GO:0008757">
    <property type="term" value="F:S-adenosylmethionine-dependent methyltransferase activity"/>
    <property type="evidence" value="ECO:0007669"/>
    <property type="project" value="InterPro"/>
</dbReference>
<dbReference type="AlphaFoldDB" id="A0A1T2L3R1"/>
<dbReference type="CDD" id="cd02440">
    <property type="entry name" value="AdoMet_MTases"/>
    <property type="match status" value="1"/>
</dbReference>
<comment type="caution">
    <text evidence="2">The sequence shown here is derived from an EMBL/GenBank/DDBJ whole genome shotgun (WGS) entry which is preliminary data.</text>
</comment>
<keyword evidence="3" id="KW-1185">Reference proteome</keyword>
<evidence type="ECO:0000259" key="1">
    <source>
        <dbReference type="Pfam" id="PF08241"/>
    </source>
</evidence>
<evidence type="ECO:0000313" key="3">
    <source>
        <dbReference type="Proteomes" id="UP000191110"/>
    </source>
</evidence>
<dbReference type="Gene3D" id="3.40.50.150">
    <property type="entry name" value="Vaccinia Virus protein VP39"/>
    <property type="match status" value="1"/>
</dbReference>
<dbReference type="InterPro" id="IPR029063">
    <property type="entry name" value="SAM-dependent_MTases_sf"/>
</dbReference>
<dbReference type="Pfam" id="PF08241">
    <property type="entry name" value="Methyltransf_11"/>
    <property type="match status" value="1"/>
</dbReference>
<reference evidence="2 3" key="1">
    <citation type="submission" date="2016-11" db="EMBL/GenBank/DDBJ databases">
        <title>Mixed transmission modes and dynamic genome evolution in an obligate animal-bacterial symbiosis.</title>
        <authorList>
            <person name="Russell S.L."/>
            <person name="Corbett-Detig R.B."/>
            <person name="Cavanaugh C.M."/>
        </authorList>
    </citation>
    <scope>NUCLEOTIDE SEQUENCE [LARGE SCALE GENOMIC DNA]</scope>
    <source>
        <strain evidence="2">Sveles-Q1</strain>
    </source>
</reference>
<dbReference type="RefSeq" id="WP_078484014.1">
    <property type="nucleotide sequence ID" value="NZ_MPRL01000043.1"/>
</dbReference>
<name>A0A1T2L3R1_9GAMM</name>
<proteinExistence type="predicted"/>
<evidence type="ECO:0000313" key="2">
    <source>
        <dbReference type="EMBL" id="OOZ39714.1"/>
    </source>
</evidence>
<dbReference type="PANTHER" id="PTHR43591">
    <property type="entry name" value="METHYLTRANSFERASE"/>
    <property type="match status" value="1"/>
</dbReference>
<sequence>MTPAEYEAWYHTSRGCWVAQREFRLLRRLMPMEPGATLLDLGTGTGHFARRYAAAGLVVTGLDPDQNALDYARTLGGGIDYVEGSGLSLPFADNSFDYAVAVTSLCFVDDPARALQEMWRVTRRGVVLGLLNRHSLLYRQKAGRGGYTGARWDDLTTVKRWIGGLQPRPQRLMVGSALFLPGGGWIARVIEPAIPYRTPLGGLLAMAIDRNG</sequence>
<protein>
    <recommendedName>
        <fullName evidence="1">Methyltransferase type 11 domain-containing protein</fullName>
    </recommendedName>
</protein>
<dbReference type="Proteomes" id="UP000191110">
    <property type="component" value="Unassembled WGS sequence"/>
</dbReference>
<dbReference type="SUPFAM" id="SSF53335">
    <property type="entry name" value="S-adenosyl-L-methionine-dependent methyltransferases"/>
    <property type="match status" value="1"/>
</dbReference>
<gene>
    <name evidence="2" type="ORF">BOW53_10365</name>
</gene>
<dbReference type="InterPro" id="IPR013216">
    <property type="entry name" value="Methyltransf_11"/>
</dbReference>
<dbReference type="PANTHER" id="PTHR43591:SF24">
    <property type="entry name" value="2-METHOXY-6-POLYPRENYL-1,4-BENZOQUINOL METHYLASE, MITOCHONDRIAL"/>
    <property type="match status" value="1"/>
</dbReference>
<feature type="domain" description="Methyltransferase type 11" evidence="1">
    <location>
        <begin position="39"/>
        <end position="127"/>
    </location>
</feature>
<accession>A0A1T2L3R1</accession>
<dbReference type="OrthoDB" id="9777830at2"/>
<organism evidence="2 3">
    <name type="scientific">Solemya pervernicosa gill symbiont</name>
    <dbReference type="NCBI Taxonomy" id="642797"/>
    <lineage>
        <taxon>Bacteria</taxon>
        <taxon>Pseudomonadati</taxon>
        <taxon>Pseudomonadota</taxon>
        <taxon>Gammaproteobacteria</taxon>
        <taxon>sulfur-oxidizing symbionts</taxon>
    </lineage>
</organism>
<dbReference type="EMBL" id="MPRL01000043">
    <property type="protein sequence ID" value="OOZ39714.1"/>
    <property type="molecule type" value="Genomic_DNA"/>
</dbReference>